<proteinExistence type="predicted"/>
<name>A0A9P4U4J8_9PEZI</name>
<dbReference type="PROSITE" id="PS51819">
    <property type="entry name" value="VOC"/>
    <property type="match status" value="1"/>
</dbReference>
<keyword evidence="3" id="KW-1185">Reference proteome</keyword>
<dbReference type="InterPro" id="IPR052164">
    <property type="entry name" value="Anthracycline_SecMetBiosynth"/>
</dbReference>
<sequence>MATESGEHPPIPPEGSPCWIEIPARDVEKLKTFYSALFPSWKFTPDIDVDSMTGIKTSQYSFTRPKGFGGGIVQMPEDIPLGEQAMGYGYTVYYFVNSIDETLGRIHELGGATVLEKKAQSENGFFANATDPEGNRFGIYELHPSMKD</sequence>
<dbReference type="InterPro" id="IPR029068">
    <property type="entry name" value="Glyas_Bleomycin-R_OHBP_Dase"/>
</dbReference>
<evidence type="ECO:0000259" key="1">
    <source>
        <dbReference type="PROSITE" id="PS51819"/>
    </source>
</evidence>
<comment type="caution">
    <text evidence="2">The sequence shown here is derived from an EMBL/GenBank/DDBJ whole genome shotgun (WGS) entry which is preliminary data.</text>
</comment>
<dbReference type="InterPro" id="IPR037523">
    <property type="entry name" value="VOC_core"/>
</dbReference>
<dbReference type="SUPFAM" id="SSF54593">
    <property type="entry name" value="Glyoxalase/Bleomycin resistance protein/Dihydroxybiphenyl dioxygenase"/>
    <property type="match status" value="1"/>
</dbReference>
<reference evidence="2" key="1">
    <citation type="journal article" date="2020" name="Stud. Mycol.">
        <title>101 Dothideomycetes genomes: a test case for predicting lifestyles and emergence of pathogens.</title>
        <authorList>
            <person name="Haridas S."/>
            <person name="Albert R."/>
            <person name="Binder M."/>
            <person name="Bloem J."/>
            <person name="Labutti K."/>
            <person name="Salamov A."/>
            <person name="Andreopoulos B."/>
            <person name="Baker S."/>
            <person name="Barry K."/>
            <person name="Bills G."/>
            <person name="Bluhm B."/>
            <person name="Cannon C."/>
            <person name="Castanera R."/>
            <person name="Culley D."/>
            <person name="Daum C."/>
            <person name="Ezra D."/>
            <person name="Gonzalez J."/>
            <person name="Henrissat B."/>
            <person name="Kuo A."/>
            <person name="Liang C."/>
            <person name="Lipzen A."/>
            <person name="Lutzoni F."/>
            <person name="Magnuson J."/>
            <person name="Mondo S."/>
            <person name="Nolan M."/>
            <person name="Ohm R."/>
            <person name="Pangilinan J."/>
            <person name="Park H.-J."/>
            <person name="Ramirez L."/>
            <person name="Alfaro M."/>
            <person name="Sun H."/>
            <person name="Tritt A."/>
            <person name="Yoshinaga Y."/>
            <person name="Zwiers L.-H."/>
            <person name="Turgeon B."/>
            <person name="Goodwin S."/>
            <person name="Spatafora J."/>
            <person name="Crous P."/>
            <person name="Grigoriev I."/>
        </authorList>
    </citation>
    <scope>NUCLEOTIDE SEQUENCE</scope>
    <source>
        <strain evidence="2">CBS 130266</strain>
    </source>
</reference>
<dbReference type="InterPro" id="IPR041581">
    <property type="entry name" value="Glyoxalase_6"/>
</dbReference>
<dbReference type="Proteomes" id="UP000800235">
    <property type="component" value="Unassembled WGS sequence"/>
</dbReference>
<gene>
    <name evidence="2" type="ORF">EJ08DRAFT_645142</name>
</gene>
<dbReference type="EMBL" id="MU007011">
    <property type="protein sequence ID" value="KAF2436133.1"/>
    <property type="molecule type" value="Genomic_DNA"/>
</dbReference>
<dbReference type="OrthoDB" id="447346at2759"/>
<dbReference type="AlphaFoldDB" id="A0A9P4U4J8"/>
<organism evidence="2 3">
    <name type="scientific">Tothia fuscella</name>
    <dbReference type="NCBI Taxonomy" id="1048955"/>
    <lineage>
        <taxon>Eukaryota</taxon>
        <taxon>Fungi</taxon>
        <taxon>Dikarya</taxon>
        <taxon>Ascomycota</taxon>
        <taxon>Pezizomycotina</taxon>
        <taxon>Dothideomycetes</taxon>
        <taxon>Pleosporomycetidae</taxon>
        <taxon>Venturiales</taxon>
        <taxon>Cylindrosympodiaceae</taxon>
        <taxon>Tothia</taxon>
    </lineage>
</organism>
<dbReference type="Pfam" id="PF18029">
    <property type="entry name" value="Glyoxalase_6"/>
    <property type="match status" value="1"/>
</dbReference>
<feature type="domain" description="VOC" evidence="1">
    <location>
        <begin position="16"/>
        <end position="142"/>
    </location>
</feature>
<dbReference type="Gene3D" id="3.10.180.10">
    <property type="entry name" value="2,3-Dihydroxybiphenyl 1,2-Dioxygenase, domain 1"/>
    <property type="match status" value="1"/>
</dbReference>
<evidence type="ECO:0000313" key="2">
    <source>
        <dbReference type="EMBL" id="KAF2436133.1"/>
    </source>
</evidence>
<protein>
    <recommendedName>
        <fullName evidence="1">VOC domain-containing protein</fullName>
    </recommendedName>
</protein>
<accession>A0A9P4U4J8</accession>
<evidence type="ECO:0000313" key="3">
    <source>
        <dbReference type="Proteomes" id="UP000800235"/>
    </source>
</evidence>
<dbReference type="PANTHER" id="PTHR33993">
    <property type="entry name" value="GLYOXALASE-RELATED"/>
    <property type="match status" value="1"/>
</dbReference>
<dbReference type="CDD" id="cd07247">
    <property type="entry name" value="SgaA_N_like"/>
    <property type="match status" value="1"/>
</dbReference>